<keyword evidence="1" id="KW-0472">Membrane</keyword>
<keyword evidence="1" id="KW-0812">Transmembrane</keyword>
<name>A0AAN8W2E6_9MAGN</name>
<dbReference type="SUPFAM" id="SSF53067">
    <property type="entry name" value="Actin-like ATPase domain"/>
    <property type="match status" value="1"/>
</dbReference>
<keyword evidence="1" id="KW-1133">Transmembrane helix</keyword>
<dbReference type="AlphaFoldDB" id="A0AAN8W2E6"/>
<feature type="transmembrane region" description="Helical" evidence="1">
    <location>
        <begin position="77"/>
        <end position="99"/>
    </location>
</feature>
<comment type="caution">
    <text evidence="2">The sequence shown here is derived from an EMBL/GenBank/DDBJ whole genome shotgun (WGS) entry which is preliminary data.</text>
</comment>
<keyword evidence="3" id="KW-1185">Reference proteome</keyword>
<evidence type="ECO:0000256" key="1">
    <source>
        <dbReference type="SAM" id="Phobius"/>
    </source>
</evidence>
<proteinExistence type="predicted"/>
<evidence type="ECO:0000313" key="2">
    <source>
        <dbReference type="EMBL" id="KAK6945128.1"/>
    </source>
</evidence>
<organism evidence="2 3">
    <name type="scientific">Dillenia turbinata</name>
    <dbReference type="NCBI Taxonomy" id="194707"/>
    <lineage>
        <taxon>Eukaryota</taxon>
        <taxon>Viridiplantae</taxon>
        <taxon>Streptophyta</taxon>
        <taxon>Embryophyta</taxon>
        <taxon>Tracheophyta</taxon>
        <taxon>Spermatophyta</taxon>
        <taxon>Magnoliopsida</taxon>
        <taxon>eudicotyledons</taxon>
        <taxon>Gunneridae</taxon>
        <taxon>Pentapetalae</taxon>
        <taxon>Dilleniales</taxon>
        <taxon>Dilleniaceae</taxon>
        <taxon>Dillenia</taxon>
    </lineage>
</organism>
<reference evidence="2 3" key="1">
    <citation type="submission" date="2023-12" db="EMBL/GenBank/DDBJ databases">
        <title>A high-quality genome assembly for Dillenia turbinata (Dilleniales).</title>
        <authorList>
            <person name="Chanderbali A."/>
        </authorList>
    </citation>
    <scope>NUCLEOTIDE SEQUENCE [LARGE SCALE GENOMIC DNA]</scope>
    <source>
        <strain evidence="2">LSX21</strain>
        <tissue evidence="2">Leaf</tissue>
    </source>
</reference>
<gene>
    <name evidence="2" type="ORF">RJ641_026230</name>
</gene>
<sequence>MDDVKEKLCFVPLDVPRDLQLARNNERFLVLEMLFHPSNLGMSQAGLAEASSEPPMCALLIPAKAHNFSFALLHSPVSTILFLLFHSCSIILTDGIMLFPRFAERLEETLTPCP</sequence>
<evidence type="ECO:0000313" key="3">
    <source>
        <dbReference type="Proteomes" id="UP001370490"/>
    </source>
</evidence>
<dbReference type="InterPro" id="IPR043129">
    <property type="entry name" value="ATPase_NBD"/>
</dbReference>
<dbReference type="Gene3D" id="3.30.420.40">
    <property type="match status" value="1"/>
</dbReference>
<dbReference type="Proteomes" id="UP001370490">
    <property type="component" value="Unassembled WGS sequence"/>
</dbReference>
<protein>
    <submittedName>
        <fullName evidence="2">Uncharacterized protein</fullName>
    </submittedName>
</protein>
<dbReference type="EMBL" id="JBAMMX010000003">
    <property type="protein sequence ID" value="KAK6945128.1"/>
    <property type="molecule type" value="Genomic_DNA"/>
</dbReference>
<accession>A0AAN8W2E6</accession>